<feature type="domain" description="MCM10 OB-fold" evidence="10">
    <location>
        <begin position="350"/>
        <end position="489"/>
    </location>
</feature>
<feature type="compositionally biased region" description="Basic and acidic residues" evidence="8">
    <location>
        <begin position="218"/>
        <end position="235"/>
    </location>
</feature>
<feature type="compositionally biased region" description="Basic and acidic residues" evidence="8">
    <location>
        <begin position="108"/>
        <end position="119"/>
    </location>
</feature>
<gene>
    <name evidence="11" type="ORF">TI39_contig5852g00003</name>
</gene>
<dbReference type="GO" id="GO:0003688">
    <property type="term" value="F:DNA replication origin binding"/>
    <property type="evidence" value="ECO:0007669"/>
    <property type="project" value="TreeGrafter"/>
</dbReference>
<keyword evidence="6" id="KW-0862">Zinc</keyword>
<evidence type="ECO:0000256" key="8">
    <source>
        <dbReference type="SAM" id="MobiDB-lite"/>
    </source>
</evidence>
<evidence type="ECO:0000313" key="12">
    <source>
        <dbReference type="Proteomes" id="UP000033647"/>
    </source>
</evidence>
<feature type="compositionally biased region" description="Low complexity" evidence="8">
    <location>
        <begin position="747"/>
        <end position="757"/>
    </location>
</feature>
<feature type="compositionally biased region" description="Basic and acidic residues" evidence="8">
    <location>
        <begin position="555"/>
        <end position="566"/>
    </location>
</feature>
<evidence type="ECO:0000256" key="6">
    <source>
        <dbReference type="ARBA" id="ARBA00022833"/>
    </source>
</evidence>
<evidence type="ECO:0000256" key="1">
    <source>
        <dbReference type="ARBA" id="ARBA00004123"/>
    </source>
</evidence>
<dbReference type="GO" id="GO:0043596">
    <property type="term" value="C:nuclear replication fork"/>
    <property type="evidence" value="ECO:0007669"/>
    <property type="project" value="TreeGrafter"/>
</dbReference>
<dbReference type="InterPro" id="IPR012340">
    <property type="entry name" value="NA-bd_OB-fold"/>
</dbReference>
<comment type="similarity">
    <text evidence="2">Belongs to the MCM10 family.</text>
</comment>
<dbReference type="Pfam" id="PF09329">
    <property type="entry name" value="zf-primase"/>
    <property type="match status" value="1"/>
</dbReference>
<dbReference type="InterPro" id="IPR015408">
    <property type="entry name" value="Znf_Mcm10/DnaG"/>
</dbReference>
<dbReference type="PANTHER" id="PTHR13454:SF11">
    <property type="entry name" value="PROTEIN MCM10 HOMOLOG"/>
    <property type="match status" value="1"/>
</dbReference>
<dbReference type="GO" id="GO:0008270">
    <property type="term" value="F:zinc ion binding"/>
    <property type="evidence" value="ECO:0007669"/>
    <property type="project" value="UniProtKB-KW"/>
</dbReference>
<evidence type="ECO:0000259" key="9">
    <source>
        <dbReference type="Pfam" id="PF09329"/>
    </source>
</evidence>
<comment type="subcellular location">
    <subcellularLocation>
        <location evidence="1">Nucleus</location>
    </subcellularLocation>
</comment>
<organism evidence="11 12">
    <name type="scientific">Zymoseptoria brevis</name>
    <dbReference type="NCBI Taxonomy" id="1047168"/>
    <lineage>
        <taxon>Eukaryota</taxon>
        <taxon>Fungi</taxon>
        <taxon>Dikarya</taxon>
        <taxon>Ascomycota</taxon>
        <taxon>Pezizomycotina</taxon>
        <taxon>Dothideomycetes</taxon>
        <taxon>Dothideomycetidae</taxon>
        <taxon>Mycosphaerellales</taxon>
        <taxon>Mycosphaerellaceae</taxon>
        <taxon>Zymoseptoria</taxon>
    </lineage>
</organism>
<evidence type="ECO:0000256" key="2">
    <source>
        <dbReference type="ARBA" id="ARBA00009679"/>
    </source>
</evidence>
<protein>
    <submittedName>
        <fullName evidence="11">DNA replication protein</fullName>
    </submittedName>
</protein>
<evidence type="ECO:0000313" key="11">
    <source>
        <dbReference type="EMBL" id="KJX92450.1"/>
    </source>
</evidence>
<feature type="compositionally biased region" description="Basic and acidic residues" evidence="8">
    <location>
        <begin position="177"/>
        <end position="191"/>
    </location>
</feature>
<keyword evidence="5" id="KW-0863">Zinc-finger</keyword>
<keyword evidence="3" id="KW-0235">DNA replication</keyword>
<evidence type="ECO:0000259" key="10">
    <source>
        <dbReference type="Pfam" id="PF22379"/>
    </source>
</evidence>
<dbReference type="GO" id="GO:0006270">
    <property type="term" value="P:DNA replication initiation"/>
    <property type="evidence" value="ECO:0007669"/>
    <property type="project" value="InterPro"/>
</dbReference>
<feature type="region of interest" description="Disordered" evidence="8">
    <location>
        <begin position="692"/>
        <end position="826"/>
    </location>
</feature>
<dbReference type="STRING" id="1047168.A0A0F4G895"/>
<keyword evidence="4" id="KW-0479">Metal-binding</keyword>
<dbReference type="PANTHER" id="PTHR13454">
    <property type="entry name" value="PROTEIN MCM10 HOMOLOG"/>
    <property type="match status" value="1"/>
</dbReference>
<feature type="region of interest" description="Disordered" evidence="8">
    <location>
        <begin position="101"/>
        <end position="320"/>
    </location>
</feature>
<keyword evidence="12" id="KW-1185">Reference proteome</keyword>
<dbReference type="InterPro" id="IPR040184">
    <property type="entry name" value="Mcm10"/>
</dbReference>
<dbReference type="Pfam" id="PF22379">
    <property type="entry name" value="OB_MCM10"/>
    <property type="match status" value="1"/>
</dbReference>
<feature type="region of interest" description="Disordered" evidence="8">
    <location>
        <begin position="1"/>
        <end position="89"/>
    </location>
</feature>
<proteinExistence type="inferred from homology"/>
<dbReference type="EMBL" id="LAFY01005807">
    <property type="protein sequence ID" value="KJX92450.1"/>
    <property type="molecule type" value="Genomic_DNA"/>
</dbReference>
<dbReference type="Proteomes" id="UP000033647">
    <property type="component" value="Unassembled WGS sequence"/>
</dbReference>
<reference evidence="11 12" key="1">
    <citation type="submission" date="2015-03" db="EMBL/GenBank/DDBJ databases">
        <title>RNA-seq based gene annotation and comparative genomics of four Zymoseptoria species reveal species-specific pathogenicity related genes and transposable element activity.</title>
        <authorList>
            <person name="Grandaubert J."/>
            <person name="Bhattacharyya A."/>
            <person name="Stukenbrock E.H."/>
        </authorList>
    </citation>
    <scope>NUCLEOTIDE SEQUENCE [LARGE SCALE GENOMIC DNA]</scope>
    <source>
        <strain evidence="11 12">Zb18110</strain>
    </source>
</reference>
<feature type="domain" description="Zinc finger Mcm10/DnaG-type" evidence="9">
    <location>
        <begin position="502"/>
        <end position="547"/>
    </location>
</feature>
<feature type="compositionally biased region" description="Low complexity" evidence="8">
    <location>
        <begin position="50"/>
        <end position="59"/>
    </location>
</feature>
<accession>A0A0F4G895</accession>
<dbReference type="AlphaFoldDB" id="A0A0F4G895"/>
<comment type="caution">
    <text evidence="11">The sequence shown here is derived from an EMBL/GenBank/DDBJ whole genome shotgun (WGS) entry which is preliminary data.</text>
</comment>
<keyword evidence="7" id="KW-0539">Nucleus</keyword>
<evidence type="ECO:0000256" key="3">
    <source>
        <dbReference type="ARBA" id="ARBA00022705"/>
    </source>
</evidence>
<feature type="compositionally biased region" description="Acidic residues" evidence="8">
    <location>
        <begin position="74"/>
        <end position="88"/>
    </location>
</feature>
<feature type="compositionally biased region" description="Polar residues" evidence="8">
    <location>
        <begin position="775"/>
        <end position="784"/>
    </location>
</feature>
<feature type="region of interest" description="Disordered" evidence="8">
    <location>
        <begin position="553"/>
        <end position="586"/>
    </location>
</feature>
<dbReference type="Gene3D" id="2.40.50.140">
    <property type="entry name" value="Nucleic acid-binding proteins"/>
    <property type="match status" value="1"/>
</dbReference>
<evidence type="ECO:0000256" key="7">
    <source>
        <dbReference type="ARBA" id="ARBA00023242"/>
    </source>
</evidence>
<dbReference type="GO" id="GO:0003697">
    <property type="term" value="F:single-stranded DNA binding"/>
    <property type="evidence" value="ECO:0007669"/>
    <property type="project" value="InterPro"/>
</dbReference>
<sequence>MVVVRESPRAKQSPSKNLSEWPPRSPFQALMSSPSGRRKWQDHQSRAAAERSPSPSPIRKSVRSSEALRRMAMDDEDEDDDAEEDEETLQLQLRAIQAKLKLKKLKSKRDAEDEARRDTVASNVRASSPRKLATESMTRPRHEPEVEVPTSPVRTLRPPEEQMSPARRKLGLTAIPRAEDISLKRARDGHVIKRSSSTKSAAPAPSQPRPLSFNERLALQKDKEKEKQAKQERLQRLRNSGFDLGRAGSSLQDYQHEQTPARSSRATNEAAKRPSSAGRTPGVSHVKKSTNPPPHSTTSRVSHANDVPQEHESNGPHTRVATGHAMDEIDASLPDISRANTDPDSGYDPFSKIHLKKRLIQHPVIAREMEGKEIYTLPRLLKEVKSPEYEPPDCESDYVVFAVLASKSTPFDLAQTHRTNDSHAKDNLDAPRNKFMVLKLCDLKWEVDCFLFGTAFNQFWKLTPGTLLAILNPAIMPPKGNQHSGRFSLKLGSSEDAVMEIGLARDLGYCISMKKDGQPCGDWVDKRKTEACEFHISLQIDKARKHRMEVNTMFRDPDGNKDDRTKSRVARQNKSKNTGPGKYDREYGTLYSVPGVRGGRSAATLLDADNTDALHNMTQEEASRKRIANAQKERDLAKQLGDLGNGVGAEYLRATQYSMTSTVTTTKSSTSRPTEAAAEAARKELFTKPSAAELGLLSRKPDNLHLSPPKNRKSHFGLGPLAHAKHGTKNDTPMGWGGAKKWGLLQPSAAASAEPEPGQTKLSTAKSGEIRPRSQESSLRSAGSRSPVKKRARLQVPFKGIREPGRESLPGAEMLVDEDDDELEIV</sequence>
<name>A0A0F4G895_9PEZI</name>
<feature type="compositionally biased region" description="Low complexity" evidence="8">
    <location>
        <begin position="195"/>
        <end position="204"/>
    </location>
</feature>
<dbReference type="InterPro" id="IPR055065">
    <property type="entry name" value="OB_MCM10"/>
</dbReference>
<feature type="compositionally biased region" description="Polar residues" evidence="8">
    <location>
        <begin position="249"/>
        <end position="267"/>
    </location>
</feature>
<evidence type="ECO:0000256" key="4">
    <source>
        <dbReference type="ARBA" id="ARBA00022723"/>
    </source>
</evidence>
<dbReference type="OrthoDB" id="202825at2759"/>
<feature type="compositionally biased region" description="Basic and acidic residues" evidence="8">
    <location>
        <begin position="39"/>
        <end position="49"/>
    </location>
</feature>
<feature type="compositionally biased region" description="Acidic residues" evidence="8">
    <location>
        <begin position="815"/>
        <end position="826"/>
    </location>
</feature>
<evidence type="ECO:0000256" key="5">
    <source>
        <dbReference type="ARBA" id="ARBA00022771"/>
    </source>
</evidence>